<evidence type="ECO:0000256" key="3">
    <source>
        <dbReference type="ARBA" id="ARBA00022512"/>
    </source>
</evidence>
<gene>
    <name evidence="8" type="ORF">D9758_010254</name>
</gene>
<name>A0A8H5GAA1_9AGAR</name>
<evidence type="ECO:0000256" key="4">
    <source>
        <dbReference type="ARBA" id="ARBA00022525"/>
    </source>
</evidence>
<comment type="subunit">
    <text evidence="6">Self-assembles to form functional amyloid fibrils called rodlets. Self-assembly into fibrillar rodlets occurs spontaneously at hydrophobic:hydrophilic interfaces and the rodlets further associate laterally to form amphipathic monolayers.</text>
</comment>
<keyword evidence="3 7" id="KW-0134">Cell wall</keyword>
<evidence type="ECO:0000256" key="1">
    <source>
        <dbReference type="ARBA" id="ARBA00004191"/>
    </source>
</evidence>
<evidence type="ECO:0000313" key="9">
    <source>
        <dbReference type="Proteomes" id="UP000559256"/>
    </source>
</evidence>
<comment type="subcellular location">
    <subcellularLocation>
        <location evidence="1 7">Secreted</location>
        <location evidence="1 7">Cell wall</location>
    </subcellularLocation>
</comment>
<evidence type="ECO:0000256" key="2">
    <source>
        <dbReference type="ARBA" id="ARBA00010446"/>
    </source>
</evidence>
<reference evidence="8 9" key="1">
    <citation type="journal article" date="2020" name="ISME J.">
        <title>Uncovering the hidden diversity of litter-decomposition mechanisms in mushroom-forming fungi.</title>
        <authorList>
            <person name="Floudas D."/>
            <person name="Bentzer J."/>
            <person name="Ahren D."/>
            <person name="Johansson T."/>
            <person name="Persson P."/>
            <person name="Tunlid A."/>
        </authorList>
    </citation>
    <scope>NUCLEOTIDE SEQUENCE [LARGE SCALE GENOMIC DNA]</scope>
    <source>
        <strain evidence="8 9">CBS 291.85</strain>
    </source>
</reference>
<keyword evidence="5 7" id="KW-1015">Disulfide bond</keyword>
<organism evidence="8 9">
    <name type="scientific">Tetrapyrgos nigripes</name>
    <dbReference type="NCBI Taxonomy" id="182062"/>
    <lineage>
        <taxon>Eukaryota</taxon>
        <taxon>Fungi</taxon>
        <taxon>Dikarya</taxon>
        <taxon>Basidiomycota</taxon>
        <taxon>Agaricomycotina</taxon>
        <taxon>Agaricomycetes</taxon>
        <taxon>Agaricomycetidae</taxon>
        <taxon>Agaricales</taxon>
        <taxon>Marasmiineae</taxon>
        <taxon>Marasmiaceae</taxon>
        <taxon>Tetrapyrgos</taxon>
    </lineage>
</organism>
<evidence type="ECO:0000256" key="5">
    <source>
        <dbReference type="ARBA" id="ARBA00023157"/>
    </source>
</evidence>
<evidence type="ECO:0000256" key="6">
    <source>
        <dbReference type="ARBA" id="ARBA00093546"/>
    </source>
</evidence>
<accession>A0A8H5GAA1</accession>
<dbReference type="GO" id="GO:0009277">
    <property type="term" value="C:fungal-type cell wall"/>
    <property type="evidence" value="ECO:0007669"/>
    <property type="project" value="InterPro"/>
</dbReference>
<keyword evidence="4 7" id="KW-0964">Secreted</keyword>
<comment type="caution">
    <text evidence="8">The sequence shown here is derived from an EMBL/GenBank/DDBJ whole genome shotgun (WGS) entry which is preliminary data.</text>
</comment>
<keyword evidence="9" id="KW-1185">Reference proteome</keyword>
<dbReference type="AlphaFoldDB" id="A0A8H5GAA1"/>
<dbReference type="InterPro" id="IPR001338">
    <property type="entry name" value="Class_I_Hydrophobin"/>
</dbReference>
<sequence>MPATSHQVATITSLLGLNLGAITALIRLGCTPINALGVGGTSCAVQPACWGITLGVGQRPGVTSTRPEGNVKNTRNKNTTNKIQATQATLCINLRVNYGLKE</sequence>
<feature type="chain" id="PRO_5034770376" description="Hydrophobin" evidence="7">
    <location>
        <begin position="25"/>
        <end position="102"/>
    </location>
</feature>
<evidence type="ECO:0000256" key="7">
    <source>
        <dbReference type="RuleBase" id="RU365009"/>
    </source>
</evidence>
<dbReference type="EMBL" id="JAACJM010000041">
    <property type="protein sequence ID" value="KAF5361242.1"/>
    <property type="molecule type" value="Genomic_DNA"/>
</dbReference>
<dbReference type="Pfam" id="PF01185">
    <property type="entry name" value="Hydrophobin"/>
    <property type="match status" value="1"/>
</dbReference>
<protein>
    <recommendedName>
        <fullName evidence="7">Hydrophobin</fullName>
    </recommendedName>
</protein>
<dbReference type="GO" id="GO:0005199">
    <property type="term" value="F:structural constituent of cell wall"/>
    <property type="evidence" value="ECO:0007669"/>
    <property type="project" value="InterPro"/>
</dbReference>
<keyword evidence="7" id="KW-0732">Signal</keyword>
<evidence type="ECO:0000313" key="8">
    <source>
        <dbReference type="EMBL" id="KAF5361242.1"/>
    </source>
</evidence>
<comment type="similarity">
    <text evidence="2 7">Belongs to the fungal hydrophobin family.</text>
</comment>
<dbReference type="Proteomes" id="UP000559256">
    <property type="component" value="Unassembled WGS sequence"/>
</dbReference>
<proteinExistence type="inferred from homology"/>
<dbReference type="CDD" id="cd23507">
    <property type="entry name" value="hydrophobin_I"/>
    <property type="match status" value="1"/>
</dbReference>
<feature type="signal peptide" evidence="7">
    <location>
        <begin position="1"/>
        <end position="24"/>
    </location>
</feature>